<proteinExistence type="predicted"/>
<dbReference type="EMBL" id="JAUESC010000002">
    <property type="protein sequence ID" value="KAK0604127.1"/>
    <property type="molecule type" value="Genomic_DNA"/>
</dbReference>
<evidence type="ECO:0000313" key="2">
    <source>
        <dbReference type="Proteomes" id="UP001168877"/>
    </source>
</evidence>
<name>A0AA39TB61_ACESA</name>
<keyword evidence="2" id="KW-1185">Reference proteome</keyword>
<reference evidence="1" key="1">
    <citation type="journal article" date="2022" name="Plant J.">
        <title>Strategies of tolerance reflected in two North American maple genomes.</title>
        <authorList>
            <person name="McEvoy S.L."/>
            <person name="Sezen U.U."/>
            <person name="Trouern-Trend A."/>
            <person name="McMahon S.M."/>
            <person name="Schaberg P.G."/>
            <person name="Yang J."/>
            <person name="Wegrzyn J.L."/>
            <person name="Swenson N.G."/>
        </authorList>
    </citation>
    <scope>NUCLEOTIDE SEQUENCE</scope>
    <source>
        <strain evidence="1">NS2018</strain>
    </source>
</reference>
<evidence type="ECO:0000313" key="1">
    <source>
        <dbReference type="EMBL" id="KAK0604127.1"/>
    </source>
</evidence>
<sequence length="209" mass="22889">MVATRQRHREVTSHGDGAEWNSATVSVSMLLAHNSSSSIVNSQLNRINELESNSVDKVGSYDQVSRGSAYQAGLALCASIDKPDQSHSSLSLSLSHPPATALSSSGLRELAAGAASTTAPVTVSSKPAENGTKGDWMITMPEHLYMEWVENLQLSFFLLCLEYHHHKEAHQQQQANEDSSRSARWIPTPEQIRILKDLYYINGVRSLTA</sequence>
<comment type="caution">
    <text evidence="1">The sequence shown here is derived from an EMBL/GenBank/DDBJ whole genome shotgun (WGS) entry which is preliminary data.</text>
</comment>
<dbReference type="Proteomes" id="UP001168877">
    <property type="component" value="Unassembled WGS sequence"/>
</dbReference>
<dbReference type="AlphaFoldDB" id="A0AA39TB61"/>
<organism evidence="1 2">
    <name type="scientific">Acer saccharum</name>
    <name type="common">Sugar maple</name>
    <dbReference type="NCBI Taxonomy" id="4024"/>
    <lineage>
        <taxon>Eukaryota</taxon>
        <taxon>Viridiplantae</taxon>
        <taxon>Streptophyta</taxon>
        <taxon>Embryophyta</taxon>
        <taxon>Tracheophyta</taxon>
        <taxon>Spermatophyta</taxon>
        <taxon>Magnoliopsida</taxon>
        <taxon>eudicotyledons</taxon>
        <taxon>Gunneridae</taxon>
        <taxon>Pentapetalae</taxon>
        <taxon>rosids</taxon>
        <taxon>malvids</taxon>
        <taxon>Sapindales</taxon>
        <taxon>Sapindaceae</taxon>
        <taxon>Hippocastanoideae</taxon>
        <taxon>Acereae</taxon>
        <taxon>Acer</taxon>
    </lineage>
</organism>
<protein>
    <submittedName>
        <fullName evidence="1">Uncharacterized protein</fullName>
    </submittedName>
</protein>
<reference evidence="1" key="2">
    <citation type="submission" date="2023-06" db="EMBL/GenBank/DDBJ databases">
        <authorList>
            <person name="Swenson N.G."/>
            <person name="Wegrzyn J.L."/>
            <person name="Mcevoy S.L."/>
        </authorList>
    </citation>
    <scope>NUCLEOTIDE SEQUENCE</scope>
    <source>
        <strain evidence="1">NS2018</strain>
        <tissue evidence="1">Leaf</tissue>
    </source>
</reference>
<gene>
    <name evidence="1" type="ORF">LWI29_012274</name>
</gene>
<accession>A0AA39TB61</accession>